<proteinExistence type="predicted"/>
<feature type="transmembrane region" description="Helical" evidence="1">
    <location>
        <begin position="16"/>
        <end position="36"/>
    </location>
</feature>
<keyword evidence="1" id="KW-1133">Transmembrane helix</keyword>
<accession>A0A9D5Q469</accession>
<protein>
    <submittedName>
        <fullName evidence="2">ABC transporter permease</fullName>
    </submittedName>
</protein>
<dbReference type="Proteomes" id="UP000649604">
    <property type="component" value="Unassembled WGS sequence"/>
</dbReference>
<evidence type="ECO:0000313" key="2">
    <source>
        <dbReference type="EMBL" id="MBD3323414.1"/>
    </source>
</evidence>
<reference evidence="2" key="1">
    <citation type="submission" date="2019-11" db="EMBL/GenBank/DDBJ databases">
        <title>Microbial mats filling the niche in hypersaline microbial mats.</title>
        <authorList>
            <person name="Wong H.L."/>
            <person name="Macleod F.I."/>
            <person name="White R.A. III"/>
            <person name="Burns B.P."/>
        </authorList>
    </citation>
    <scope>NUCLEOTIDE SEQUENCE</scope>
    <source>
        <strain evidence="2">Rbin_158</strain>
    </source>
</reference>
<keyword evidence="1" id="KW-0472">Membrane</keyword>
<gene>
    <name evidence="2" type="ORF">GF339_02450</name>
</gene>
<feature type="non-terminal residue" evidence="2">
    <location>
        <position position="89"/>
    </location>
</feature>
<dbReference type="PANTHER" id="PTHR47089">
    <property type="entry name" value="ABC TRANSPORTER, PERMEASE PROTEIN"/>
    <property type="match status" value="1"/>
</dbReference>
<sequence length="89" mass="9621">MGSFLDRILASKYQKLYFSAFAIVLAFLAGAVLILINRQNPLLAYSSLIQGAFGKPYRLANTLQRTVPLTLTGLSVAVAFKAGVWNIGS</sequence>
<dbReference type="AlphaFoldDB" id="A0A9D5Q469"/>
<name>A0A9D5Q469_9BACT</name>
<comment type="caution">
    <text evidence="2">The sequence shown here is derived from an EMBL/GenBank/DDBJ whole genome shotgun (WGS) entry which is preliminary data.</text>
</comment>
<dbReference type="PANTHER" id="PTHR47089:SF1">
    <property type="entry name" value="GUANOSINE ABC TRANSPORTER PERMEASE PROTEIN NUPP"/>
    <property type="match status" value="1"/>
</dbReference>
<keyword evidence="1" id="KW-0812">Transmembrane</keyword>
<evidence type="ECO:0000256" key="1">
    <source>
        <dbReference type="SAM" id="Phobius"/>
    </source>
</evidence>
<dbReference type="EMBL" id="WJJP01000073">
    <property type="protein sequence ID" value="MBD3323414.1"/>
    <property type="molecule type" value="Genomic_DNA"/>
</dbReference>
<evidence type="ECO:0000313" key="3">
    <source>
        <dbReference type="Proteomes" id="UP000649604"/>
    </source>
</evidence>
<organism evidence="2 3">
    <name type="scientific">candidate division KSB3 bacterium</name>
    <dbReference type="NCBI Taxonomy" id="2044937"/>
    <lineage>
        <taxon>Bacteria</taxon>
        <taxon>candidate division KSB3</taxon>
    </lineage>
</organism>